<dbReference type="PATRIC" id="fig|59750.3.peg.6806"/>
<dbReference type="InterPro" id="IPR005119">
    <property type="entry name" value="LysR_subst-bd"/>
</dbReference>
<evidence type="ECO:0000256" key="6">
    <source>
        <dbReference type="ARBA" id="ARBA00040885"/>
    </source>
</evidence>
<gene>
    <name evidence="9" type="ORF">AFM11_13555</name>
</gene>
<dbReference type="CDD" id="cd05466">
    <property type="entry name" value="PBP2_LTTR_substrate"/>
    <property type="match status" value="1"/>
</dbReference>
<evidence type="ECO:0000256" key="5">
    <source>
        <dbReference type="ARBA" id="ARBA00023163"/>
    </source>
</evidence>
<dbReference type="STRING" id="59750.AWC31_03800"/>
<evidence type="ECO:0000259" key="8">
    <source>
        <dbReference type="PROSITE" id="PS50931"/>
    </source>
</evidence>
<dbReference type="SUPFAM" id="SSF53850">
    <property type="entry name" value="Periplasmic binding protein-like II"/>
    <property type="match status" value="1"/>
</dbReference>
<dbReference type="PANTHER" id="PTHR30346">
    <property type="entry name" value="TRANSCRIPTIONAL DUAL REGULATOR HCAR-RELATED"/>
    <property type="match status" value="1"/>
</dbReference>
<dbReference type="PROSITE" id="PS50931">
    <property type="entry name" value="HTH_LYSR"/>
    <property type="match status" value="1"/>
</dbReference>
<evidence type="ECO:0000313" key="9">
    <source>
        <dbReference type="EMBL" id="KWX23791.1"/>
    </source>
</evidence>
<dbReference type="GO" id="GO:0032993">
    <property type="term" value="C:protein-DNA complex"/>
    <property type="evidence" value="ECO:0007669"/>
    <property type="project" value="TreeGrafter"/>
</dbReference>
<dbReference type="PRINTS" id="PR00039">
    <property type="entry name" value="HTHLYSR"/>
</dbReference>
<dbReference type="Proteomes" id="UP000070612">
    <property type="component" value="Unassembled WGS sequence"/>
</dbReference>
<comment type="function">
    <text evidence="7">Required for the induction the katG gene for catalase. Involved in the response to hydrogen peroxide.</text>
</comment>
<organism evidence="9 10">
    <name type="scientific">Mycolicibacterium wolinskyi</name>
    <dbReference type="NCBI Taxonomy" id="59750"/>
    <lineage>
        <taxon>Bacteria</taxon>
        <taxon>Bacillati</taxon>
        <taxon>Actinomycetota</taxon>
        <taxon>Actinomycetes</taxon>
        <taxon>Mycobacteriales</taxon>
        <taxon>Mycobacteriaceae</taxon>
        <taxon>Mycolicibacterium</taxon>
    </lineage>
</organism>
<evidence type="ECO:0000313" key="10">
    <source>
        <dbReference type="Proteomes" id="UP000070612"/>
    </source>
</evidence>
<accession>A0A132PN78</accession>
<proteinExistence type="inferred from homology"/>
<dbReference type="EMBL" id="LGTW01000007">
    <property type="protein sequence ID" value="KWX23791.1"/>
    <property type="molecule type" value="Genomic_DNA"/>
</dbReference>
<reference evidence="9 10" key="1">
    <citation type="submission" date="2015-07" db="EMBL/GenBank/DDBJ databases">
        <title>A draft genome sequence of Mycobacterium wolinskyi.</title>
        <authorList>
            <person name="de Man T.J."/>
            <person name="Perry K.A."/>
            <person name="Coulliette A.D."/>
            <person name="Jensen B."/>
            <person name="Toney N.C."/>
            <person name="Limbago B.M."/>
            <person name="Noble-Wang J."/>
        </authorList>
    </citation>
    <scope>NUCLEOTIDE SEQUENCE [LARGE SCALE GENOMIC DNA]</scope>
    <source>
        <strain evidence="9 10">CDC_01</strain>
    </source>
</reference>
<keyword evidence="2" id="KW-0805">Transcription regulation</keyword>
<comment type="similarity">
    <text evidence="1">Belongs to the LysR transcriptional regulatory family.</text>
</comment>
<dbReference type="Pfam" id="PF00126">
    <property type="entry name" value="HTH_1"/>
    <property type="match status" value="1"/>
</dbReference>
<protein>
    <recommendedName>
        <fullName evidence="6">Probable hydrogen peroxide-inducible genes activator</fullName>
    </recommendedName>
</protein>
<evidence type="ECO:0000256" key="4">
    <source>
        <dbReference type="ARBA" id="ARBA00023159"/>
    </source>
</evidence>
<dbReference type="RefSeq" id="WP_067849429.1">
    <property type="nucleotide sequence ID" value="NZ_LGTW01000007.1"/>
</dbReference>
<keyword evidence="3" id="KW-0238">DNA-binding</keyword>
<dbReference type="PANTHER" id="PTHR30346:SF0">
    <property type="entry name" value="HCA OPERON TRANSCRIPTIONAL ACTIVATOR HCAR"/>
    <property type="match status" value="1"/>
</dbReference>
<comment type="caution">
    <text evidence="9">The sequence shown here is derived from an EMBL/GenBank/DDBJ whole genome shotgun (WGS) entry which is preliminary data.</text>
</comment>
<dbReference type="FunFam" id="1.10.10.10:FF:000001">
    <property type="entry name" value="LysR family transcriptional regulator"/>
    <property type="match status" value="1"/>
</dbReference>
<name>A0A132PN78_9MYCO</name>
<keyword evidence="10" id="KW-1185">Reference proteome</keyword>
<dbReference type="GO" id="GO:0003677">
    <property type="term" value="F:DNA binding"/>
    <property type="evidence" value="ECO:0007669"/>
    <property type="project" value="UniProtKB-KW"/>
</dbReference>
<keyword evidence="4" id="KW-0010">Activator</keyword>
<dbReference type="Pfam" id="PF03466">
    <property type="entry name" value="LysR_substrate"/>
    <property type="match status" value="1"/>
</dbReference>
<dbReference type="Gene3D" id="3.40.190.10">
    <property type="entry name" value="Periplasmic binding protein-like II"/>
    <property type="match status" value="2"/>
</dbReference>
<dbReference type="AlphaFoldDB" id="A0A132PN78"/>
<evidence type="ECO:0000256" key="2">
    <source>
        <dbReference type="ARBA" id="ARBA00023015"/>
    </source>
</evidence>
<dbReference type="GO" id="GO:0003700">
    <property type="term" value="F:DNA-binding transcription factor activity"/>
    <property type="evidence" value="ECO:0007669"/>
    <property type="project" value="InterPro"/>
</dbReference>
<dbReference type="InterPro" id="IPR036390">
    <property type="entry name" value="WH_DNA-bd_sf"/>
</dbReference>
<dbReference type="InterPro" id="IPR000847">
    <property type="entry name" value="LysR_HTH_N"/>
</dbReference>
<dbReference type="Gene3D" id="1.10.10.10">
    <property type="entry name" value="Winged helix-like DNA-binding domain superfamily/Winged helix DNA-binding domain"/>
    <property type="match status" value="1"/>
</dbReference>
<sequence>MPTLLQLKSFLAVVDDGGFTAAGRRLNLSQPAVSRAVASLENELGLPLLRRHRDGVSLTAAGDRAVVHARHAVQHMEAMRLEVAALAGELTGTLRVASLPFATGTAVAPWLRVFRDAHPRVTVHLLEGSEPEIRSWLDRGAADVGVVSLPAPEFETALLGVNEMVAVLPAGHRLAGLDAITYADLAGEPFIRSTGGCSAVFTPVAEKVGVALGADFEAHEMTAVIDMVRSGLGLSILPELPGPVPGIVTRPLVPATTRTLALAAPATAGPPARAFLRQVAARTL</sequence>
<evidence type="ECO:0000256" key="1">
    <source>
        <dbReference type="ARBA" id="ARBA00009437"/>
    </source>
</evidence>
<dbReference type="InterPro" id="IPR036388">
    <property type="entry name" value="WH-like_DNA-bd_sf"/>
</dbReference>
<feature type="domain" description="HTH lysR-type" evidence="8">
    <location>
        <begin position="2"/>
        <end position="59"/>
    </location>
</feature>
<evidence type="ECO:0000256" key="7">
    <source>
        <dbReference type="ARBA" id="ARBA00056658"/>
    </source>
</evidence>
<dbReference type="SUPFAM" id="SSF46785">
    <property type="entry name" value="Winged helix' DNA-binding domain"/>
    <property type="match status" value="1"/>
</dbReference>
<evidence type="ECO:0000256" key="3">
    <source>
        <dbReference type="ARBA" id="ARBA00023125"/>
    </source>
</evidence>
<keyword evidence="5" id="KW-0804">Transcription</keyword>